<protein>
    <submittedName>
        <fullName evidence="1">Uncharacterized protein</fullName>
    </submittedName>
</protein>
<reference evidence="1" key="2">
    <citation type="journal article" date="2015" name="Fish Shellfish Immunol.">
        <title>Early steps in the European eel (Anguilla anguilla)-Vibrio vulnificus interaction in the gills: Role of the RtxA13 toxin.</title>
        <authorList>
            <person name="Callol A."/>
            <person name="Pajuelo D."/>
            <person name="Ebbesson L."/>
            <person name="Teles M."/>
            <person name="MacKenzie S."/>
            <person name="Amaro C."/>
        </authorList>
    </citation>
    <scope>NUCLEOTIDE SEQUENCE</scope>
</reference>
<proteinExistence type="predicted"/>
<evidence type="ECO:0000313" key="1">
    <source>
        <dbReference type="EMBL" id="JAH36912.1"/>
    </source>
</evidence>
<name>A0A0E9S6T5_ANGAN</name>
<accession>A0A0E9S6T5</accession>
<reference evidence="1" key="1">
    <citation type="submission" date="2014-11" db="EMBL/GenBank/DDBJ databases">
        <authorList>
            <person name="Amaro Gonzalez C."/>
        </authorList>
    </citation>
    <scope>NUCLEOTIDE SEQUENCE</scope>
</reference>
<organism evidence="1">
    <name type="scientific">Anguilla anguilla</name>
    <name type="common">European freshwater eel</name>
    <name type="synonym">Muraena anguilla</name>
    <dbReference type="NCBI Taxonomy" id="7936"/>
    <lineage>
        <taxon>Eukaryota</taxon>
        <taxon>Metazoa</taxon>
        <taxon>Chordata</taxon>
        <taxon>Craniata</taxon>
        <taxon>Vertebrata</taxon>
        <taxon>Euteleostomi</taxon>
        <taxon>Actinopterygii</taxon>
        <taxon>Neopterygii</taxon>
        <taxon>Teleostei</taxon>
        <taxon>Anguilliformes</taxon>
        <taxon>Anguillidae</taxon>
        <taxon>Anguilla</taxon>
    </lineage>
</organism>
<sequence length="48" mass="5590">MLNARLRFSQNVETSSIQFSKNKPYIWVLHIQKKTVMIHTSSVSLIIT</sequence>
<dbReference type="EMBL" id="GBXM01071665">
    <property type="protein sequence ID" value="JAH36912.1"/>
    <property type="molecule type" value="Transcribed_RNA"/>
</dbReference>
<dbReference type="AlphaFoldDB" id="A0A0E9S6T5"/>